<sequence length="64" mass="6845">MLTSIPSPAGTAATRRCRRGLTLAHRPSCDITTPALTGRKPKCIQYEGFRPALPQALRAGGTPR</sequence>
<accession>A0A0K8PLW1</accession>
<evidence type="ECO:0000313" key="2">
    <source>
        <dbReference type="Proteomes" id="UP000053859"/>
    </source>
</evidence>
<dbReference type="AlphaFoldDB" id="A0A0K8PLW1"/>
<dbReference type="Proteomes" id="UP000053859">
    <property type="component" value="Unassembled WGS sequence"/>
</dbReference>
<keyword evidence="2" id="KW-1185">Reference proteome</keyword>
<proteinExistence type="predicted"/>
<feature type="non-terminal residue" evidence="1">
    <location>
        <position position="64"/>
    </location>
</feature>
<name>A0A0K8PLW1_STRAJ</name>
<reference evidence="1" key="1">
    <citation type="journal article" date="2015" name="Genome Announc.">
        <title>Draft Genome Sequence of Thiostrepton-Producing Streptomyces azureus ATCC 14921.</title>
        <authorList>
            <person name="Sakihara K."/>
            <person name="Maeda J."/>
            <person name="Tashiro K."/>
            <person name="Fujino Y."/>
            <person name="Kuhara S."/>
            <person name="Ohshima T."/>
            <person name="Ogata S."/>
            <person name="Doi K."/>
        </authorList>
    </citation>
    <scope>NUCLEOTIDE SEQUENCE [LARGE SCALE GENOMIC DNA]</scope>
    <source>
        <strain evidence="1">ATCC14921</strain>
    </source>
</reference>
<organism evidence="1 2">
    <name type="scientific">Streptomyces azureus</name>
    <dbReference type="NCBI Taxonomy" id="146537"/>
    <lineage>
        <taxon>Bacteria</taxon>
        <taxon>Bacillati</taxon>
        <taxon>Actinomycetota</taxon>
        <taxon>Actinomycetes</taxon>
        <taxon>Kitasatosporales</taxon>
        <taxon>Streptomycetaceae</taxon>
        <taxon>Streptomyces</taxon>
    </lineage>
</organism>
<protein>
    <submittedName>
        <fullName evidence="1">Membrane efflux protein</fullName>
    </submittedName>
</protein>
<evidence type="ECO:0000313" key="1">
    <source>
        <dbReference type="EMBL" id="GAP48743.1"/>
    </source>
</evidence>
<gene>
    <name evidence="1" type="ORF">SAZU_3579</name>
</gene>
<dbReference type="EMBL" id="DF968273">
    <property type="protein sequence ID" value="GAP48743.1"/>
    <property type="molecule type" value="Genomic_DNA"/>
</dbReference>